<name>A0A1G6ASJ8_9HYPH</name>
<dbReference type="Gene3D" id="2.70.70.10">
    <property type="entry name" value="Glucose Permease (Domain IIA)"/>
    <property type="match status" value="1"/>
</dbReference>
<evidence type="ECO:0000256" key="7">
    <source>
        <dbReference type="SAM" id="MobiDB-lite"/>
    </source>
</evidence>
<dbReference type="OrthoDB" id="9805070at2"/>
<dbReference type="PANTHER" id="PTHR21666:SF288">
    <property type="entry name" value="CELL DIVISION PROTEIN YTFB"/>
    <property type="match status" value="1"/>
</dbReference>
<evidence type="ECO:0000256" key="6">
    <source>
        <dbReference type="ARBA" id="ARBA00023049"/>
    </source>
</evidence>
<accession>A0A1G6ASJ8</accession>
<keyword evidence="4 10" id="KW-0378">Hydrolase</keyword>
<evidence type="ECO:0000313" key="11">
    <source>
        <dbReference type="Proteomes" id="UP000199071"/>
    </source>
</evidence>
<dbReference type="EMBL" id="FMXQ01000002">
    <property type="protein sequence ID" value="SDB11321.1"/>
    <property type="molecule type" value="Genomic_DNA"/>
</dbReference>
<dbReference type="GO" id="GO:0006508">
    <property type="term" value="P:proteolysis"/>
    <property type="evidence" value="ECO:0007669"/>
    <property type="project" value="UniProtKB-KW"/>
</dbReference>
<evidence type="ECO:0000256" key="1">
    <source>
        <dbReference type="ARBA" id="ARBA00001947"/>
    </source>
</evidence>
<dbReference type="InterPro" id="IPR011055">
    <property type="entry name" value="Dup_hybrid_motif"/>
</dbReference>
<keyword evidence="5" id="KW-0862">Zinc</keyword>
<keyword evidence="2" id="KW-0645">Protease</keyword>
<keyword evidence="11" id="KW-1185">Reference proteome</keyword>
<feature type="domain" description="M23ase beta-sheet core" evidence="9">
    <location>
        <begin position="319"/>
        <end position="413"/>
    </location>
</feature>
<feature type="transmembrane region" description="Helical" evidence="8">
    <location>
        <begin position="38"/>
        <end position="63"/>
    </location>
</feature>
<dbReference type="SUPFAM" id="SSF51261">
    <property type="entry name" value="Duplicated hybrid motif"/>
    <property type="match status" value="1"/>
</dbReference>
<dbReference type="Pfam" id="PF01551">
    <property type="entry name" value="Peptidase_M23"/>
    <property type="match status" value="1"/>
</dbReference>
<proteinExistence type="predicted"/>
<evidence type="ECO:0000256" key="2">
    <source>
        <dbReference type="ARBA" id="ARBA00022670"/>
    </source>
</evidence>
<dbReference type="Proteomes" id="UP000199071">
    <property type="component" value="Unassembled WGS sequence"/>
</dbReference>
<dbReference type="InterPro" id="IPR050570">
    <property type="entry name" value="Cell_wall_metabolism_enzyme"/>
</dbReference>
<dbReference type="PANTHER" id="PTHR21666">
    <property type="entry name" value="PEPTIDASE-RELATED"/>
    <property type="match status" value="1"/>
</dbReference>
<keyword evidence="8" id="KW-1133">Transmembrane helix</keyword>
<dbReference type="CDD" id="cd12797">
    <property type="entry name" value="M23_peptidase"/>
    <property type="match status" value="1"/>
</dbReference>
<keyword evidence="8" id="KW-0472">Membrane</keyword>
<organism evidence="10 11">
    <name type="scientific">Bauldia litoralis</name>
    <dbReference type="NCBI Taxonomy" id="665467"/>
    <lineage>
        <taxon>Bacteria</taxon>
        <taxon>Pseudomonadati</taxon>
        <taxon>Pseudomonadota</taxon>
        <taxon>Alphaproteobacteria</taxon>
        <taxon>Hyphomicrobiales</taxon>
        <taxon>Kaistiaceae</taxon>
        <taxon>Bauldia</taxon>
    </lineage>
</organism>
<dbReference type="GO" id="GO:0046872">
    <property type="term" value="F:metal ion binding"/>
    <property type="evidence" value="ECO:0007669"/>
    <property type="project" value="UniProtKB-KW"/>
</dbReference>
<keyword evidence="3" id="KW-0479">Metal-binding</keyword>
<evidence type="ECO:0000256" key="8">
    <source>
        <dbReference type="SAM" id="Phobius"/>
    </source>
</evidence>
<dbReference type="InterPro" id="IPR016047">
    <property type="entry name" value="M23ase_b-sheet_dom"/>
</dbReference>
<gene>
    <name evidence="10" type="ORF">SAMN02982931_00817</name>
</gene>
<evidence type="ECO:0000256" key="3">
    <source>
        <dbReference type="ARBA" id="ARBA00022723"/>
    </source>
</evidence>
<dbReference type="GO" id="GO:0004222">
    <property type="term" value="F:metalloendopeptidase activity"/>
    <property type="evidence" value="ECO:0007669"/>
    <property type="project" value="TreeGrafter"/>
</dbReference>
<dbReference type="RefSeq" id="WP_090874966.1">
    <property type="nucleotide sequence ID" value="NZ_FMXQ01000002.1"/>
</dbReference>
<feature type="compositionally biased region" description="Pro residues" evidence="7">
    <location>
        <begin position="147"/>
        <end position="158"/>
    </location>
</feature>
<protein>
    <submittedName>
        <fullName evidence="10">Murein DD-endopeptidase MepM and murein hydrolase activator NlpD, contain LysM domain</fullName>
    </submittedName>
</protein>
<evidence type="ECO:0000256" key="4">
    <source>
        <dbReference type="ARBA" id="ARBA00022801"/>
    </source>
</evidence>
<dbReference type="AlphaFoldDB" id="A0A1G6ASJ8"/>
<comment type="cofactor">
    <cofactor evidence="1">
        <name>Zn(2+)</name>
        <dbReference type="ChEBI" id="CHEBI:29105"/>
    </cofactor>
</comment>
<evidence type="ECO:0000256" key="5">
    <source>
        <dbReference type="ARBA" id="ARBA00022833"/>
    </source>
</evidence>
<keyword evidence="8" id="KW-0812">Transmembrane</keyword>
<evidence type="ECO:0000313" key="10">
    <source>
        <dbReference type="EMBL" id="SDB11321.1"/>
    </source>
</evidence>
<dbReference type="STRING" id="665467.SAMN02982931_00817"/>
<feature type="region of interest" description="Disordered" evidence="7">
    <location>
        <begin position="140"/>
        <end position="168"/>
    </location>
</feature>
<keyword evidence="6" id="KW-0482">Metalloprotease</keyword>
<evidence type="ECO:0000259" key="9">
    <source>
        <dbReference type="Pfam" id="PF01551"/>
    </source>
</evidence>
<dbReference type="FunFam" id="2.70.70.10:FF:000006">
    <property type="entry name" value="M23 family peptidase"/>
    <property type="match status" value="1"/>
</dbReference>
<reference evidence="10 11" key="1">
    <citation type="submission" date="2016-10" db="EMBL/GenBank/DDBJ databases">
        <authorList>
            <person name="de Groot N.N."/>
        </authorList>
    </citation>
    <scope>NUCLEOTIDE SEQUENCE [LARGE SCALE GENOMIC DNA]</scope>
    <source>
        <strain evidence="10 11">ATCC 35022</strain>
    </source>
</reference>
<sequence length="427" mass="46019">MSTATPLRFVKAAPPRKQRFRVLIGRGKDVREFHVRPWAAVSLGVFGILFGVFYFAATGYLVFRDDLLAASFARQARIQQAYEDRIASLRSDIDRLTSRQLLNQEAFEGRLAELLGRQAALDARQDIIASLSQTIRGSGLVKDTAPLPRPRPTNPADPDPITTGSVVPRDTTPKLAVAELRRDTTASPMPASNEVNRIVAAESSIDTLAREQVDYVTDIAAEVTERSARIAAVLDKLGQMPKIDTGGGDAVGGPFLALDEDADPEAFRANVEAVEGQIEQLATLRAAATRLPLAKPIPNAPITSRFGRRVDPFLRRPAMHAGIDFKASTGFPIRATGGGKVTTAQYSGGYGNMVVIDHGGGVMTRYGHMSKLLVKKGAYVEQGTIIGQIGSTGRSTGPHLHYEIRLNGRAIDPMGYIKAGAELTPLL</sequence>